<dbReference type="OrthoDB" id="33448at2"/>
<sequence length="92" mass="10321">MSLDDLLGLLFLLFFVLIPPKPPPAKEPPKREARLEAPPQAAFSGLESRLMSSGPQEETKPKGKKPKLVRTEGNEILKGVIWHEILKKPRGW</sequence>
<dbReference type="EMBL" id="JPSL02000039">
    <property type="protein sequence ID" value="KIX84512.1"/>
    <property type="molecule type" value="Genomic_DNA"/>
</dbReference>
<name>A0A0D6XA23_THEFI</name>
<dbReference type="Proteomes" id="UP000030364">
    <property type="component" value="Unassembled WGS sequence"/>
</dbReference>
<comment type="caution">
    <text evidence="2">The sequence shown here is derived from an EMBL/GenBank/DDBJ whole genome shotgun (WGS) entry which is preliminary data.</text>
</comment>
<evidence type="ECO:0000313" key="2">
    <source>
        <dbReference type="EMBL" id="KIX84512.1"/>
    </source>
</evidence>
<dbReference type="STRING" id="276.THFILI_06835"/>
<accession>A0A0D6XA23</accession>
<evidence type="ECO:0000256" key="1">
    <source>
        <dbReference type="SAM" id="MobiDB-lite"/>
    </source>
</evidence>
<reference evidence="2 3" key="1">
    <citation type="journal article" date="2015" name="Genome Announc.">
        <title>Draft Genome Sequence of the Thermophile Thermus filiformis ATCC 43280, Producer of Carotenoid-(Di)glucoside-Branched Fatty Acid (Di)esters and Source of Hyperthermostable Enzymes of Biotechnological Interest.</title>
        <authorList>
            <person name="Mandelli F."/>
            <person name="Oliveira Ramires B."/>
            <person name="Couger M.B."/>
            <person name="Paixao D.A."/>
            <person name="Camilo C.M."/>
            <person name="Polikarpov I."/>
            <person name="Prade R."/>
            <person name="Riano-Pachon D.M."/>
            <person name="Squina F.M."/>
        </authorList>
    </citation>
    <scope>NUCLEOTIDE SEQUENCE [LARGE SCALE GENOMIC DNA]</scope>
    <source>
        <strain evidence="2 3">ATCC 43280</strain>
    </source>
</reference>
<feature type="region of interest" description="Disordered" evidence="1">
    <location>
        <begin position="19"/>
        <end position="70"/>
    </location>
</feature>
<organism evidence="2 3">
    <name type="scientific">Thermus filiformis</name>
    <dbReference type="NCBI Taxonomy" id="276"/>
    <lineage>
        <taxon>Bacteria</taxon>
        <taxon>Thermotogati</taxon>
        <taxon>Deinococcota</taxon>
        <taxon>Deinococci</taxon>
        <taxon>Thermales</taxon>
        <taxon>Thermaceae</taxon>
        <taxon>Thermus</taxon>
    </lineage>
</organism>
<gene>
    <name evidence="2" type="ORF">THFILI_06835</name>
</gene>
<keyword evidence="3" id="KW-1185">Reference proteome</keyword>
<protein>
    <submittedName>
        <fullName evidence="2">Uncharacterized protein</fullName>
    </submittedName>
</protein>
<evidence type="ECO:0000313" key="3">
    <source>
        <dbReference type="Proteomes" id="UP000030364"/>
    </source>
</evidence>
<dbReference type="RefSeq" id="WP_045246243.1">
    <property type="nucleotide sequence ID" value="NZ_JPSL02000039.1"/>
</dbReference>
<dbReference type="AlphaFoldDB" id="A0A0D6XA23"/>
<proteinExistence type="predicted"/>